<evidence type="ECO:0000313" key="2">
    <source>
        <dbReference type="EMBL" id="ORJ24670.1"/>
    </source>
</evidence>
<keyword evidence="1" id="KW-0732">Signal</keyword>
<keyword evidence="3" id="KW-1185">Reference proteome</keyword>
<evidence type="ECO:0000313" key="3">
    <source>
        <dbReference type="Proteomes" id="UP000192536"/>
    </source>
</evidence>
<feature type="chain" id="PRO_5012484834" evidence="1">
    <location>
        <begin position="24"/>
        <end position="359"/>
    </location>
</feature>
<dbReference type="SUPFAM" id="SSF55486">
    <property type="entry name" value="Metalloproteases ('zincins'), catalytic domain"/>
    <property type="match status" value="1"/>
</dbReference>
<protein>
    <submittedName>
        <fullName evidence="2">Uncharacterized protein</fullName>
    </submittedName>
</protein>
<gene>
    <name evidence="2" type="ORF">BS640_14840</name>
</gene>
<name>A0A1X0WD11_9GAMM</name>
<evidence type="ECO:0000256" key="1">
    <source>
        <dbReference type="SAM" id="SignalP"/>
    </source>
</evidence>
<feature type="signal peptide" evidence="1">
    <location>
        <begin position="1"/>
        <end position="23"/>
    </location>
</feature>
<dbReference type="STRING" id="1646377.BS640_14840"/>
<reference evidence="2 3" key="1">
    <citation type="journal article" date="2017" name="Int. J. Syst. Evol. Microbiol.">
        <title>Rouxiella badensis sp. nov. and Rouxiella silvae sp. nov. isolated from peat bog soil in Germany and emendation of the genus description.</title>
        <authorList>
            <person name="Le Fleche-Mateos A."/>
            <person name="Kugler J.H."/>
            <person name="Hansen S.H."/>
            <person name="Syldatk C."/>
            <person name="Hausmann R."/>
            <person name="Lomprez F."/>
            <person name="Vandenbogaert M."/>
            <person name="Manuguerra J.C."/>
            <person name="Grimont P.A."/>
        </authorList>
    </citation>
    <scope>NUCLEOTIDE SEQUENCE [LARGE SCALE GENOMIC DNA]</scope>
    <source>
        <strain evidence="2 3">DSM 100043</strain>
    </source>
</reference>
<comment type="caution">
    <text evidence="2">The sequence shown here is derived from an EMBL/GenBank/DDBJ whole genome shotgun (WGS) entry which is preliminary data.</text>
</comment>
<dbReference type="Proteomes" id="UP000192536">
    <property type="component" value="Unassembled WGS sequence"/>
</dbReference>
<dbReference type="EMBL" id="MRWE01000025">
    <property type="protein sequence ID" value="ORJ24670.1"/>
    <property type="molecule type" value="Genomic_DNA"/>
</dbReference>
<dbReference type="RefSeq" id="WP_084912838.1">
    <property type="nucleotide sequence ID" value="NZ_MRWE01000025.1"/>
</dbReference>
<sequence length="359" mass="39018">MKKHYGLTLAALAVIASFNTANADDLSDKTAAFMLPNIQAPMSSSSERETGQFLKLSALLRDTDSVSVTELSASSTATMARDAKYKDAVVFTGKMPLLIRSAESTDMILVLREDKSFLAMYPDQHKIIYSTPAGEQTQITFKKPIFSQEDTLIPAVQGDALQTLARDGSSLYKGDIDKDGYIVIDVLAGFSKAAAKTIIDPEAFALAQLTTVNQALKNSRIEKIRVRLVGTQIIDQDYSITGGTLSKINKLFSQGMSEYGPDLIAAFFEGNNDDTTVGIADLNGRYSINTLYSSTSLRHELSHNIGGNHCWSGSGDHHGWDNDKTQTIQCGNDIGYFSNPDLQDNYGLPIGDKNKANMA</sequence>
<proteinExistence type="predicted"/>
<dbReference type="AlphaFoldDB" id="A0A1X0WD11"/>
<accession>A0A1X0WD11</accession>
<organism evidence="2 3">
    <name type="scientific">Rouxiella badensis</name>
    <dbReference type="NCBI Taxonomy" id="1646377"/>
    <lineage>
        <taxon>Bacteria</taxon>
        <taxon>Pseudomonadati</taxon>
        <taxon>Pseudomonadota</taxon>
        <taxon>Gammaproteobacteria</taxon>
        <taxon>Enterobacterales</taxon>
        <taxon>Yersiniaceae</taxon>
        <taxon>Rouxiella</taxon>
    </lineage>
</organism>